<organism evidence="2 3">
    <name type="scientific">Pleurodeles waltl</name>
    <name type="common">Iberian ribbed newt</name>
    <dbReference type="NCBI Taxonomy" id="8319"/>
    <lineage>
        <taxon>Eukaryota</taxon>
        <taxon>Metazoa</taxon>
        <taxon>Chordata</taxon>
        <taxon>Craniata</taxon>
        <taxon>Vertebrata</taxon>
        <taxon>Euteleostomi</taxon>
        <taxon>Amphibia</taxon>
        <taxon>Batrachia</taxon>
        <taxon>Caudata</taxon>
        <taxon>Salamandroidea</taxon>
        <taxon>Salamandridae</taxon>
        <taxon>Pleurodelinae</taxon>
        <taxon>Pleurodeles</taxon>
    </lineage>
</organism>
<dbReference type="EMBL" id="JANPWB010000011">
    <property type="protein sequence ID" value="KAJ1125491.1"/>
    <property type="molecule type" value="Genomic_DNA"/>
</dbReference>
<comment type="caution">
    <text evidence="2">The sequence shown here is derived from an EMBL/GenBank/DDBJ whole genome shotgun (WGS) entry which is preliminary data.</text>
</comment>
<proteinExistence type="predicted"/>
<evidence type="ECO:0000313" key="2">
    <source>
        <dbReference type="EMBL" id="KAJ1125491.1"/>
    </source>
</evidence>
<evidence type="ECO:0000256" key="1">
    <source>
        <dbReference type="SAM" id="MobiDB-lite"/>
    </source>
</evidence>
<dbReference type="AlphaFoldDB" id="A0AAV7PB93"/>
<evidence type="ECO:0000313" key="3">
    <source>
        <dbReference type="Proteomes" id="UP001066276"/>
    </source>
</evidence>
<sequence>MIALSNTGLSRSVPITAAEDAGLCTAGETPKRLRSGNREGPRRTHRREERRQTDPARSWGEGTRLPLRVCPPDSGTGRTHSNKPPLLALLTTLQVSGWR</sequence>
<feature type="compositionally biased region" description="Basic and acidic residues" evidence="1">
    <location>
        <begin position="36"/>
        <end position="54"/>
    </location>
</feature>
<keyword evidence="3" id="KW-1185">Reference proteome</keyword>
<reference evidence="2" key="1">
    <citation type="journal article" date="2022" name="bioRxiv">
        <title>Sequencing and chromosome-scale assembly of the giantPleurodeles waltlgenome.</title>
        <authorList>
            <person name="Brown T."/>
            <person name="Elewa A."/>
            <person name="Iarovenko S."/>
            <person name="Subramanian E."/>
            <person name="Araus A.J."/>
            <person name="Petzold A."/>
            <person name="Susuki M."/>
            <person name="Suzuki K.-i.T."/>
            <person name="Hayashi T."/>
            <person name="Toyoda A."/>
            <person name="Oliveira C."/>
            <person name="Osipova E."/>
            <person name="Leigh N.D."/>
            <person name="Simon A."/>
            <person name="Yun M.H."/>
        </authorList>
    </citation>
    <scope>NUCLEOTIDE SEQUENCE</scope>
    <source>
        <strain evidence="2">20211129_DDA</strain>
        <tissue evidence="2">Liver</tissue>
    </source>
</reference>
<accession>A0AAV7PB93</accession>
<protein>
    <submittedName>
        <fullName evidence="2">Uncharacterized protein</fullName>
    </submittedName>
</protein>
<name>A0AAV7PB93_PLEWA</name>
<gene>
    <name evidence="2" type="ORF">NDU88_003920</name>
</gene>
<feature type="compositionally biased region" description="Polar residues" evidence="1">
    <location>
        <begin position="1"/>
        <end position="10"/>
    </location>
</feature>
<feature type="region of interest" description="Disordered" evidence="1">
    <location>
        <begin position="1"/>
        <end position="83"/>
    </location>
</feature>
<dbReference type="Proteomes" id="UP001066276">
    <property type="component" value="Chromosome 7"/>
</dbReference>